<dbReference type="PROSITE" id="PS51462">
    <property type="entry name" value="NUDIX"/>
    <property type="match status" value="1"/>
</dbReference>
<dbReference type="InterPro" id="IPR015797">
    <property type="entry name" value="NUDIX_hydrolase-like_dom_sf"/>
</dbReference>
<evidence type="ECO:0000256" key="3">
    <source>
        <dbReference type="ARBA" id="ARBA00005582"/>
    </source>
</evidence>
<evidence type="ECO:0000256" key="18">
    <source>
        <dbReference type="ARBA" id="ARBA00031927"/>
    </source>
</evidence>
<evidence type="ECO:0000256" key="4">
    <source>
        <dbReference type="ARBA" id="ARBA00011245"/>
    </source>
</evidence>
<dbReference type="RefSeq" id="XP_016607075.1">
    <property type="nucleotide sequence ID" value="XM_016754190.1"/>
</dbReference>
<keyword evidence="8" id="KW-0539">Nucleus</keyword>
<evidence type="ECO:0000256" key="11">
    <source>
        <dbReference type="ARBA" id="ARBA00024486"/>
    </source>
</evidence>
<evidence type="ECO:0000256" key="21">
    <source>
        <dbReference type="ARBA" id="ARBA00048894"/>
    </source>
</evidence>
<sequence>MLAMETSPITSKKVLTLVFVFGDFDGERRVLLGMKKRGFGAGYWNGFGGKVEKGETILEGAVRELEEEAGIRVSHLERAGMLWFHFEGDPTGLEVHVYRGETFEGVVSETEEMRPEWFSLDKIPFHIMWPDDQIWWPVFVGNKKFCGRFRFAKDQKEILAHDVGIFESLPCEMEFGSGEWVGGVLVER</sequence>
<comment type="catalytic activity">
    <reaction evidence="21">
        <text>O(6)-methyl-dGTP + H2O = O(6)-methyl-dGMP + diphosphate + H(+)</text>
        <dbReference type="Rhea" id="RHEA:67600"/>
        <dbReference type="ChEBI" id="CHEBI:15377"/>
        <dbReference type="ChEBI" id="CHEBI:15378"/>
        <dbReference type="ChEBI" id="CHEBI:33019"/>
        <dbReference type="ChEBI" id="CHEBI:169974"/>
        <dbReference type="ChEBI" id="CHEBI:169975"/>
    </reaction>
    <physiologicalReaction direction="left-to-right" evidence="21">
        <dbReference type="Rhea" id="RHEA:67601"/>
    </physiologicalReaction>
</comment>
<evidence type="ECO:0000256" key="10">
    <source>
        <dbReference type="ARBA" id="ARBA00024459"/>
    </source>
</evidence>
<dbReference type="EC" id="3.6.1.56" evidence="13"/>
<organism evidence="25 26">
    <name type="scientific">Spizellomyces punctatus (strain DAOM BR117)</name>
    <dbReference type="NCBI Taxonomy" id="645134"/>
    <lineage>
        <taxon>Eukaryota</taxon>
        <taxon>Fungi</taxon>
        <taxon>Fungi incertae sedis</taxon>
        <taxon>Chytridiomycota</taxon>
        <taxon>Chytridiomycota incertae sedis</taxon>
        <taxon>Chytridiomycetes</taxon>
        <taxon>Spizellomycetales</taxon>
        <taxon>Spizellomycetaceae</taxon>
        <taxon>Spizellomyces</taxon>
    </lineage>
</organism>
<evidence type="ECO:0000313" key="26">
    <source>
        <dbReference type="Proteomes" id="UP000053201"/>
    </source>
</evidence>
<keyword evidence="5" id="KW-0479">Metal-binding</keyword>
<dbReference type="PANTHER" id="PTHR43758:SF2">
    <property type="entry name" value="OXIDIZED PURINE NUCLEOSIDE TRIPHOSPHATE HYDROLASE"/>
    <property type="match status" value="1"/>
</dbReference>
<dbReference type="EMBL" id="KQ257459">
    <property type="protein sequence ID" value="KNC99035.1"/>
    <property type="molecule type" value="Genomic_DNA"/>
</dbReference>
<dbReference type="AlphaFoldDB" id="A0A0L0HBS4"/>
<comment type="subcellular location">
    <subcellularLocation>
        <location evidence="2">Nucleus</location>
    </subcellularLocation>
</comment>
<gene>
    <name evidence="25" type="ORF">SPPG_05985</name>
</gene>
<name>A0A0L0HBS4_SPIPD</name>
<dbReference type="PANTHER" id="PTHR43758">
    <property type="entry name" value="7,8-DIHYDRO-8-OXOGUANINE TRIPHOSPHATASE"/>
    <property type="match status" value="1"/>
</dbReference>
<evidence type="ECO:0000256" key="16">
    <source>
        <dbReference type="ARBA" id="ARBA00030634"/>
    </source>
</evidence>
<dbReference type="PRINTS" id="PR01403">
    <property type="entry name" value="8OXTPHPHTASE"/>
</dbReference>
<evidence type="ECO:0000256" key="14">
    <source>
        <dbReference type="ARBA" id="ARBA00026218"/>
    </source>
</evidence>
<dbReference type="GO" id="GO:0008828">
    <property type="term" value="F:dATP diphosphatase activity"/>
    <property type="evidence" value="ECO:0007669"/>
    <property type="project" value="UniProtKB-EC"/>
</dbReference>
<evidence type="ECO:0000256" key="9">
    <source>
        <dbReference type="ARBA" id="ARBA00024448"/>
    </source>
</evidence>
<dbReference type="GO" id="GO:0042262">
    <property type="term" value="P:DNA protection"/>
    <property type="evidence" value="ECO:0007669"/>
    <property type="project" value="InterPro"/>
</dbReference>
<keyword evidence="26" id="KW-1185">Reference proteome</keyword>
<evidence type="ECO:0000256" key="23">
    <source>
        <dbReference type="ARBA" id="ARBA00053094"/>
    </source>
</evidence>
<dbReference type="GO" id="GO:0008413">
    <property type="term" value="F:8-oxo-7,8-dihydroguanosine triphosphate pyrophosphatase activity"/>
    <property type="evidence" value="ECO:0007669"/>
    <property type="project" value="InterPro"/>
</dbReference>
<keyword evidence="6" id="KW-0378">Hydrolase</keyword>
<evidence type="ECO:0000259" key="24">
    <source>
        <dbReference type="PROSITE" id="PS51462"/>
    </source>
</evidence>
<dbReference type="InterPro" id="IPR000086">
    <property type="entry name" value="NUDIX_hydrolase_dom"/>
</dbReference>
<evidence type="ECO:0000256" key="22">
    <source>
        <dbReference type="ARBA" id="ARBA00049032"/>
    </source>
</evidence>
<dbReference type="GO" id="GO:0046872">
    <property type="term" value="F:metal ion binding"/>
    <property type="evidence" value="ECO:0007669"/>
    <property type="project" value="UniProtKB-KW"/>
</dbReference>
<evidence type="ECO:0000256" key="12">
    <source>
        <dbReference type="ARBA" id="ARBA00024596"/>
    </source>
</evidence>
<evidence type="ECO:0000256" key="20">
    <source>
        <dbReference type="ARBA" id="ARBA00048002"/>
    </source>
</evidence>
<comment type="catalytic activity">
    <reaction evidence="22">
        <text>N(6)-methyl-dATP + H2O = N(6)-methyl-dAMP + diphosphate + H(+)</text>
        <dbReference type="Rhea" id="RHEA:67604"/>
        <dbReference type="ChEBI" id="CHEBI:15377"/>
        <dbReference type="ChEBI" id="CHEBI:15378"/>
        <dbReference type="ChEBI" id="CHEBI:33019"/>
        <dbReference type="ChEBI" id="CHEBI:169976"/>
        <dbReference type="ChEBI" id="CHEBI:172872"/>
    </reaction>
    <physiologicalReaction direction="left-to-right" evidence="22">
        <dbReference type="Rhea" id="RHEA:67605"/>
    </physiologicalReaction>
</comment>
<evidence type="ECO:0000256" key="6">
    <source>
        <dbReference type="ARBA" id="ARBA00022801"/>
    </source>
</evidence>
<dbReference type="OrthoDB" id="447842at2759"/>
<dbReference type="SUPFAM" id="SSF55811">
    <property type="entry name" value="Nudix"/>
    <property type="match status" value="1"/>
</dbReference>
<evidence type="ECO:0000256" key="7">
    <source>
        <dbReference type="ARBA" id="ARBA00022842"/>
    </source>
</evidence>
<comment type="cofactor">
    <cofactor evidence="1">
        <name>Mg(2+)</name>
        <dbReference type="ChEBI" id="CHEBI:18420"/>
    </cofactor>
</comment>
<dbReference type="GO" id="GO:0005737">
    <property type="term" value="C:cytoplasm"/>
    <property type="evidence" value="ECO:0007669"/>
    <property type="project" value="TreeGrafter"/>
</dbReference>
<evidence type="ECO:0000256" key="8">
    <source>
        <dbReference type="ARBA" id="ARBA00023242"/>
    </source>
</evidence>
<dbReference type="PROSITE" id="PS00893">
    <property type="entry name" value="NUDIX_BOX"/>
    <property type="match status" value="1"/>
</dbReference>
<dbReference type="Pfam" id="PF00293">
    <property type="entry name" value="NUDIX"/>
    <property type="match status" value="1"/>
</dbReference>
<comment type="catalytic activity">
    <reaction evidence="9">
        <text>8-oxo-dATP + H2O = 8-oxo-dAMP + diphosphate + H(+)</text>
        <dbReference type="Rhea" id="RHEA:65396"/>
        <dbReference type="ChEBI" id="CHEBI:15377"/>
        <dbReference type="ChEBI" id="CHEBI:15378"/>
        <dbReference type="ChEBI" id="CHEBI:33019"/>
        <dbReference type="ChEBI" id="CHEBI:71361"/>
        <dbReference type="ChEBI" id="CHEBI:172871"/>
    </reaction>
    <physiologicalReaction direction="left-to-right" evidence="9">
        <dbReference type="Rhea" id="RHEA:65397"/>
    </physiologicalReaction>
</comment>
<evidence type="ECO:0000256" key="15">
    <source>
        <dbReference type="ARBA" id="ARBA00029673"/>
    </source>
</evidence>
<dbReference type="InterPro" id="IPR020084">
    <property type="entry name" value="NUDIX_hydrolase_CS"/>
</dbReference>
<dbReference type="OMA" id="MWADDEF"/>
<dbReference type="InterPro" id="IPR003563">
    <property type="entry name" value="8ODP"/>
</dbReference>
<dbReference type="VEuPathDB" id="FungiDB:SPPG_05985"/>
<proteinExistence type="inferred from homology"/>
<comment type="catalytic activity">
    <reaction evidence="10">
        <text>2-oxo-dATP + H2O = 2-oxo-dAMP + diphosphate + H(+)</text>
        <dbReference type="Rhea" id="RHEA:31583"/>
        <dbReference type="ChEBI" id="CHEBI:15377"/>
        <dbReference type="ChEBI" id="CHEBI:15378"/>
        <dbReference type="ChEBI" id="CHEBI:33019"/>
        <dbReference type="ChEBI" id="CHEBI:63212"/>
        <dbReference type="ChEBI" id="CHEBI:77897"/>
        <dbReference type="EC" id="3.6.1.56"/>
    </reaction>
    <physiologicalReaction direction="left-to-right" evidence="10">
        <dbReference type="Rhea" id="RHEA:31584"/>
    </physiologicalReaction>
</comment>
<feature type="domain" description="Nudix hydrolase" evidence="24">
    <location>
        <begin position="11"/>
        <end position="144"/>
    </location>
</feature>
<comment type="catalytic activity">
    <reaction evidence="20">
        <text>N(6)-methyl-ATP + H2O = N(6)-methyl-AMP + diphosphate + H(+)</text>
        <dbReference type="Rhea" id="RHEA:67608"/>
        <dbReference type="ChEBI" id="CHEBI:15377"/>
        <dbReference type="ChEBI" id="CHEBI:15378"/>
        <dbReference type="ChEBI" id="CHEBI:33019"/>
        <dbReference type="ChEBI" id="CHEBI:144842"/>
        <dbReference type="ChEBI" id="CHEBI:172873"/>
    </reaction>
    <physiologicalReaction direction="left-to-right" evidence="20">
        <dbReference type="Rhea" id="RHEA:67609"/>
    </physiologicalReaction>
</comment>
<comment type="catalytic activity">
    <reaction evidence="12">
        <text>2-oxo-ATP + H2O = 2-oxo-AMP + diphosphate + H(+)</text>
        <dbReference type="Rhea" id="RHEA:67392"/>
        <dbReference type="ChEBI" id="CHEBI:15377"/>
        <dbReference type="ChEBI" id="CHEBI:15378"/>
        <dbReference type="ChEBI" id="CHEBI:33019"/>
        <dbReference type="ChEBI" id="CHEBI:71395"/>
        <dbReference type="ChEBI" id="CHEBI:172878"/>
    </reaction>
    <physiologicalReaction direction="left-to-right" evidence="12">
        <dbReference type="Rhea" id="RHEA:67393"/>
    </physiologicalReaction>
</comment>
<protein>
    <recommendedName>
        <fullName evidence="14">Oxidized purine nucleoside triphosphate hydrolase</fullName>
        <ecNumber evidence="13">3.6.1.56</ecNumber>
    </recommendedName>
    <alternativeName>
        <fullName evidence="18">2-hydroxy-dATP diphosphatase</fullName>
    </alternativeName>
    <alternativeName>
        <fullName evidence="17">7,8-dihydro-8-oxoguanine triphosphatase</fullName>
    </alternativeName>
    <alternativeName>
        <fullName evidence="16">8-oxo-dGTPase</fullName>
    </alternativeName>
    <alternativeName>
        <fullName evidence="19">Methylated purine nucleoside triphosphate hydrolase</fullName>
    </alternativeName>
    <alternativeName>
        <fullName evidence="15">Nucleoside diphosphate-linked moiety X motif 1</fullName>
    </alternativeName>
</protein>
<comment type="function">
    <text evidence="23">Oxidized purine nucleoside triphosphate hydrolase which is a prominent sanitizer of the oxidized nucleotide pool. Catalyzes the hydrolysis of 2-oxo-dATP (2-hydroxy-dATP) into 2-oxo-dAMP. Also has a significant hydrolase activity toward 2-oxo-ATP, 8-oxo-dGTP and 8-oxo-dATP. Through the hydrolysis of oxidized purine nucleoside triphosphates, prevents their incorporation into DNA and the subsequent transversions A:T to C:G and G:C to T:A. Also catalyzes the hydrolysis of methylated purine nucleoside triphosphate preventing their integration into DNA. Through this antimutagenic activity protects cells from oxidative stress.</text>
</comment>
<evidence type="ECO:0000256" key="19">
    <source>
        <dbReference type="ARBA" id="ARBA00032071"/>
    </source>
</evidence>
<evidence type="ECO:0000256" key="2">
    <source>
        <dbReference type="ARBA" id="ARBA00004123"/>
    </source>
</evidence>
<accession>A0A0L0HBS4</accession>
<comment type="catalytic activity">
    <reaction evidence="11">
        <text>8-oxo-dGTP + H2O = 8-oxo-dGMP + diphosphate + H(+)</text>
        <dbReference type="Rhea" id="RHEA:31575"/>
        <dbReference type="ChEBI" id="CHEBI:15377"/>
        <dbReference type="ChEBI" id="CHEBI:15378"/>
        <dbReference type="ChEBI" id="CHEBI:33019"/>
        <dbReference type="ChEBI" id="CHEBI:63224"/>
        <dbReference type="ChEBI" id="CHEBI:77896"/>
    </reaction>
    <physiologicalReaction direction="left-to-right" evidence="11">
        <dbReference type="Rhea" id="RHEA:31576"/>
    </physiologicalReaction>
</comment>
<evidence type="ECO:0000256" key="1">
    <source>
        <dbReference type="ARBA" id="ARBA00001946"/>
    </source>
</evidence>
<dbReference type="STRING" id="645134.A0A0L0HBS4"/>
<evidence type="ECO:0000313" key="25">
    <source>
        <dbReference type="EMBL" id="KNC99035.1"/>
    </source>
</evidence>
<keyword evidence="7" id="KW-0460">Magnesium</keyword>
<dbReference type="eggNOG" id="ENOG502S254">
    <property type="taxonomic scope" value="Eukaryota"/>
</dbReference>
<dbReference type="InParanoid" id="A0A0L0HBS4"/>
<comment type="subunit">
    <text evidence="4">Monomer.</text>
</comment>
<comment type="similarity">
    <text evidence="3">Belongs to the Nudix hydrolase family.</text>
</comment>
<dbReference type="Gene3D" id="3.90.79.10">
    <property type="entry name" value="Nucleoside Triphosphate Pyrophosphohydrolase"/>
    <property type="match status" value="1"/>
</dbReference>
<evidence type="ECO:0000256" key="5">
    <source>
        <dbReference type="ARBA" id="ARBA00022723"/>
    </source>
</evidence>
<evidence type="ECO:0000256" key="13">
    <source>
        <dbReference type="ARBA" id="ARBA00026103"/>
    </source>
</evidence>
<dbReference type="GO" id="GO:0005634">
    <property type="term" value="C:nucleus"/>
    <property type="evidence" value="ECO:0007669"/>
    <property type="project" value="UniProtKB-SubCell"/>
</dbReference>
<evidence type="ECO:0000256" key="17">
    <source>
        <dbReference type="ARBA" id="ARBA00030682"/>
    </source>
</evidence>
<reference evidence="25 26" key="1">
    <citation type="submission" date="2009-08" db="EMBL/GenBank/DDBJ databases">
        <title>The Genome Sequence of Spizellomyces punctatus strain DAOM BR117.</title>
        <authorList>
            <consortium name="The Broad Institute Genome Sequencing Platform"/>
            <person name="Russ C."/>
            <person name="Cuomo C."/>
            <person name="Shea T."/>
            <person name="Young S.K."/>
            <person name="Zeng Q."/>
            <person name="Koehrsen M."/>
            <person name="Haas B."/>
            <person name="Borodovsky M."/>
            <person name="Guigo R."/>
            <person name="Alvarado L."/>
            <person name="Berlin A."/>
            <person name="Bochicchio J."/>
            <person name="Borenstein D."/>
            <person name="Chapman S."/>
            <person name="Chen Z."/>
            <person name="Engels R."/>
            <person name="Freedman E."/>
            <person name="Gellesch M."/>
            <person name="Goldberg J."/>
            <person name="Griggs A."/>
            <person name="Gujja S."/>
            <person name="Heiman D."/>
            <person name="Hepburn T."/>
            <person name="Howarth C."/>
            <person name="Jen D."/>
            <person name="Larson L."/>
            <person name="Lewis B."/>
            <person name="Mehta T."/>
            <person name="Park D."/>
            <person name="Pearson M."/>
            <person name="Roberts A."/>
            <person name="Saif S."/>
            <person name="Shenoy N."/>
            <person name="Sisk P."/>
            <person name="Stolte C."/>
            <person name="Sykes S."/>
            <person name="Thomson T."/>
            <person name="Walk T."/>
            <person name="White J."/>
            <person name="Yandava C."/>
            <person name="Burger G."/>
            <person name="Gray M.W."/>
            <person name="Holland P.W.H."/>
            <person name="King N."/>
            <person name="Lang F.B.F."/>
            <person name="Roger A.J."/>
            <person name="Ruiz-Trillo I."/>
            <person name="Lander E."/>
            <person name="Nusbaum C."/>
        </authorList>
    </citation>
    <scope>NUCLEOTIDE SEQUENCE [LARGE SCALE GENOMIC DNA]</scope>
    <source>
        <strain evidence="25 26">DAOM BR117</strain>
    </source>
</reference>
<dbReference type="Proteomes" id="UP000053201">
    <property type="component" value="Unassembled WGS sequence"/>
</dbReference>
<dbReference type="CDD" id="cd03427">
    <property type="entry name" value="NUDIX_MTH1_Nudt1"/>
    <property type="match status" value="1"/>
</dbReference>
<dbReference type="GeneID" id="27689323"/>